<feature type="domain" description="UDP-glucose/GDP-mannose dehydrogenase C-terminal" evidence="5">
    <location>
        <begin position="322"/>
        <end position="424"/>
    </location>
</feature>
<dbReference type="InterPro" id="IPR001732">
    <property type="entry name" value="UDP-Glc/GDP-Man_DH_N"/>
</dbReference>
<keyword evidence="3" id="KW-0520">NAD</keyword>
<dbReference type="SUPFAM" id="SSF51735">
    <property type="entry name" value="NAD(P)-binding Rossmann-fold domains"/>
    <property type="match status" value="1"/>
</dbReference>
<evidence type="ECO:0000313" key="6">
    <source>
        <dbReference type="EMBL" id="MBL1099183.1"/>
    </source>
</evidence>
<dbReference type="PANTHER" id="PTHR43491">
    <property type="entry name" value="UDP-N-ACETYL-D-MANNOSAMINE DEHYDROGENASE"/>
    <property type="match status" value="1"/>
</dbReference>
<dbReference type="Proteomes" id="UP000634229">
    <property type="component" value="Unassembled WGS sequence"/>
</dbReference>
<dbReference type="SMART" id="SM00984">
    <property type="entry name" value="UDPG_MGDP_dh_C"/>
    <property type="match status" value="1"/>
</dbReference>
<comment type="caution">
    <text evidence="6">The sequence shown here is derived from an EMBL/GenBank/DDBJ whole genome shotgun (WGS) entry which is preliminary data.</text>
</comment>
<sequence>MPSTRQYEDYDVGVVGLGYVGVTLTAALLATGKSVLGYETNTAVAGELAAGRLRLAEPGVEEEIRNGAAGGAFAVTTDIRGRKLPPVLIICVGTPIEAGGTTPDLSHLRAATESIAAGTDDDTVVIVRSTVPVGTSRGLVLPILQRRIPEPLIAYCPERTIQGQALAELLSLPQIVGGLTDEAGKRAAELFATLTGQVVPVSSLEAAELVKLVCNCHTDLIYGFGNEVALITEKLGLDAMEVIGSANLGYPRPTLHKPGFVGGSCLTKDPYLLEYSLAGHDHTPRLVTAARTLNESMPVRVGERVLTGLWEQGRDPAEARILISGFAYKGRPETDDLRGAPFERLLPFLTDRVGEIVGHDFVVPPDRIESLGVRAVDLAEGFTGTHAAILLNDHPRYGDIDAAGLMARMDDPALVYDTWRVLPSSTKAMRLGHA</sequence>
<dbReference type="Gene3D" id="3.40.50.720">
    <property type="entry name" value="NAD(P)-binding Rossmann-like Domain"/>
    <property type="match status" value="2"/>
</dbReference>
<dbReference type="InterPro" id="IPR008927">
    <property type="entry name" value="6-PGluconate_DH-like_C_sf"/>
</dbReference>
<dbReference type="InterPro" id="IPR014026">
    <property type="entry name" value="UDP-Glc/GDP-Man_DH_dimer"/>
</dbReference>
<keyword evidence="7" id="KW-1185">Reference proteome</keyword>
<dbReference type="SUPFAM" id="SSF48179">
    <property type="entry name" value="6-phosphogluconate dehydrogenase C-terminal domain-like"/>
    <property type="match status" value="1"/>
</dbReference>
<evidence type="ECO:0000256" key="1">
    <source>
        <dbReference type="ARBA" id="ARBA00006601"/>
    </source>
</evidence>
<comment type="similarity">
    <text evidence="1 4">Belongs to the UDP-glucose/GDP-mannose dehydrogenase family.</text>
</comment>
<evidence type="ECO:0000256" key="3">
    <source>
        <dbReference type="ARBA" id="ARBA00023027"/>
    </source>
</evidence>
<dbReference type="NCBIfam" id="TIGR03026">
    <property type="entry name" value="NDP-sugDHase"/>
    <property type="match status" value="1"/>
</dbReference>
<dbReference type="InterPro" id="IPR014027">
    <property type="entry name" value="UDP-Glc/GDP-Man_DH_C"/>
</dbReference>
<evidence type="ECO:0000259" key="5">
    <source>
        <dbReference type="SMART" id="SM00984"/>
    </source>
</evidence>
<dbReference type="PIRSF" id="PIRSF000124">
    <property type="entry name" value="UDPglc_GDPman_dh"/>
    <property type="match status" value="1"/>
</dbReference>
<evidence type="ECO:0000256" key="4">
    <source>
        <dbReference type="PIRNR" id="PIRNR000124"/>
    </source>
</evidence>
<dbReference type="Pfam" id="PF00984">
    <property type="entry name" value="UDPG_MGDP_dh"/>
    <property type="match status" value="1"/>
</dbReference>
<evidence type="ECO:0000313" key="7">
    <source>
        <dbReference type="Proteomes" id="UP000634229"/>
    </source>
</evidence>
<proteinExistence type="inferred from homology"/>
<reference evidence="6 7" key="1">
    <citation type="submission" date="2021-01" db="EMBL/GenBank/DDBJ databases">
        <title>WGS of actinomycetes isolated from Thailand.</title>
        <authorList>
            <person name="Thawai C."/>
        </authorList>
    </citation>
    <scope>NUCLEOTIDE SEQUENCE [LARGE SCALE GENOMIC DNA]</scope>
    <source>
        <strain evidence="6 7">CA1R205</strain>
    </source>
</reference>
<dbReference type="RefSeq" id="WP_201876608.1">
    <property type="nucleotide sequence ID" value="NZ_JAERRF010000012.1"/>
</dbReference>
<dbReference type="EMBL" id="JAERRF010000012">
    <property type="protein sequence ID" value="MBL1099183.1"/>
    <property type="molecule type" value="Genomic_DNA"/>
</dbReference>
<dbReference type="Pfam" id="PF03720">
    <property type="entry name" value="UDPG_MGDP_dh_C"/>
    <property type="match status" value="1"/>
</dbReference>
<organism evidence="6 7">
    <name type="scientific">Streptomyces coffeae</name>
    <dbReference type="NCBI Taxonomy" id="621382"/>
    <lineage>
        <taxon>Bacteria</taxon>
        <taxon>Bacillati</taxon>
        <taxon>Actinomycetota</taxon>
        <taxon>Actinomycetes</taxon>
        <taxon>Kitasatosporales</taxon>
        <taxon>Streptomycetaceae</taxon>
        <taxon>Streptomyces</taxon>
    </lineage>
</organism>
<dbReference type="SUPFAM" id="SSF52413">
    <property type="entry name" value="UDP-glucose/GDP-mannose dehydrogenase C-terminal domain"/>
    <property type="match status" value="1"/>
</dbReference>
<dbReference type="InterPro" id="IPR036291">
    <property type="entry name" value="NAD(P)-bd_dom_sf"/>
</dbReference>
<dbReference type="Pfam" id="PF03721">
    <property type="entry name" value="UDPG_MGDP_dh_N"/>
    <property type="match status" value="1"/>
</dbReference>
<dbReference type="InterPro" id="IPR028359">
    <property type="entry name" value="UDP_ManNAc/GlcNAc_DH"/>
</dbReference>
<dbReference type="InterPro" id="IPR036220">
    <property type="entry name" value="UDP-Glc/GDP-Man_DH_C_sf"/>
</dbReference>
<dbReference type="InterPro" id="IPR017476">
    <property type="entry name" value="UDP-Glc/GDP-Man"/>
</dbReference>
<protein>
    <submittedName>
        <fullName evidence="6">Nucleotide sugar dehydrogenase</fullName>
    </submittedName>
</protein>
<evidence type="ECO:0000256" key="2">
    <source>
        <dbReference type="ARBA" id="ARBA00023002"/>
    </source>
</evidence>
<gene>
    <name evidence="6" type="ORF">JK363_21470</name>
</gene>
<dbReference type="PIRSF" id="PIRSF500136">
    <property type="entry name" value="UDP_ManNAc_DH"/>
    <property type="match status" value="1"/>
</dbReference>
<dbReference type="PANTHER" id="PTHR43491:SF2">
    <property type="entry name" value="UDP-N-ACETYL-D-MANNOSAMINE DEHYDROGENASE"/>
    <property type="match status" value="1"/>
</dbReference>
<keyword evidence="2" id="KW-0560">Oxidoreductase</keyword>
<name>A0ABS1NGH0_9ACTN</name>
<accession>A0ABS1NGH0</accession>